<evidence type="ECO:0000259" key="2">
    <source>
        <dbReference type="PROSITE" id="PS50835"/>
    </source>
</evidence>
<dbReference type="FunFam" id="2.60.40.10:FF:000022">
    <property type="entry name" value="Cardiac titin"/>
    <property type="match status" value="2"/>
</dbReference>
<dbReference type="Ensembl" id="ENSXMAT00000034925.1">
    <property type="protein sequence ID" value="ENSXMAP00000030380.1"/>
    <property type="gene ID" value="ENSXMAG00000028664.1"/>
</dbReference>
<dbReference type="SUPFAM" id="SSF48726">
    <property type="entry name" value="Immunoglobulin"/>
    <property type="match status" value="3"/>
</dbReference>
<dbReference type="PANTHER" id="PTHR47633:SF15">
    <property type="entry name" value="IG-LIKE DOMAIN-CONTAINING PROTEIN"/>
    <property type="match status" value="1"/>
</dbReference>
<evidence type="ECO:0000313" key="4">
    <source>
        <dbReference type="Proteomes" id="UP000002852"/>
    </source>
</evidence>
<dbReference type="Gene3D" id="2.60.40.10">
    <property type="entry name" value="Immunoglobulins"/>
    <property type="match status" value="3"/>
</dbReference>
<dbReference type="Proteomes" id="UP000002852">
    <property type="component" value="Unassembled WGS sequence"/>
</dbReference>
<dbReference type="SMART" id="SM00408">
    <property type="entry name" value="IGc2"/>
    <property type="match status" value="2"/>
</dbReference>
<dbReference type="InterPro" id="IPR003599">
    <property type="entry name" value="Ig_sub"/>
</dbReference>
<protein>
    <recommendedName>
        <fullName evidence="2">Ig-like domain-containing protein</fullName>
    </recommendedName>
</protein>
<reference evidence="4" key="1">
    <citation type="submission" date="2012-01" db="EMBL/GenBank/DDBJ databases">
        <authorList>
            <person name="Walter R."/>
            <person name="Schartl M."/>
            <person name="Warren W."/>
        </authorList>
    </citation>
    <scope>NUCLEOTIDE SEQUENCE [LARGE SCALE GENOMIC DNA]</scope>
    <source>
        <strain evidence="4">JP 163 A</strain>
    </source>
</reference>
<dbReference type="InterPro" id="IPR036179">
    <property type="entry name" value="Ig-like_dom_sf"/>
</dbReference>
<dbReference type="CDD" id="cd00096">
    <property type="entry name" value="Ig"/>
    <property type="match status" value="2"/>
</dbReference>
<sequence>MLCFQCWFLVFKLHLQLHVMVLTNHTPAEPPVFVKRLEGTTVWKRGSTARLQCTVKGSPELHTTWFFNNSELSSGGRYAASFKDGVATLEINNVMLSDSGSYSCEVLNESGLQYGIYICLYQAVRSPLEPPSFIKDSPSIEAVRGSIAVLDCEIAGSAPFEVTWKKNKKRLSSDKKYRVVSQGSLTSLEIHTFESTDAGEYECVVSNEVGSVTSNSVFKLVHIGSTVSLELKLTEGRDTGEYSCKVTNEAGSCVCSGILTAKG</sequence>
<name>A0A3B5QJD7_XIPMA</name>
<feature type="domain" description="Ig-like" evidence="2">
    <location>
        <begin position="30"/>
        <end position="110"/>
    </location>
</feature>
<dbReference type="SMART" id="SM00409">
    <property type="entry name" value="IG"/>
    <property type="match status" value="2"/>
</dbReference>
<evidence type="ECO:0000313" key="3">
    <source>
        <dbReference type="Ensembl" id="ENSXMAP00000030380.1"/>
    </source>
</evidence>
<proteinExistence type="predicted"/>
<reference evidence="3" key="4">
    <citation type="submission" date="2025-09" db="UniProtKB">
        <authorList>
            <consortium name="Ensembl"/>
        </authorList>
    </citation>
    <scope>IDENTIFICATION</scope>
    <source>
        <strain evidence="3">JP 163 A</strain>
    </source>
</reference>
<reference evidence="4" key="2">
    <citation type="journal article" date="2013" name="Nat. Genet.">
        <title>The genome of the platyfish, Xiphophorus maculatus, provides insights into evolutionary adaptation and several complex traits.</title>
        <authorList>
            <person name="Schartl M."/>
            <person name="Walter R.B."/>
            <person name="Shen Y."/>
            <person name="Garcia T."/>
            <person name="Catchen J."/>
            <person name="Amores A."/>
            <person name="Braasch I."/>
            <person name="Chalopin D."/>
            <person name="Volff J.N."/>
            <person name="Lesch K.P."/>
            <person name="Bisazza A."/>
            <person name="Minx P."/>
            <person name="Hillier L."/>
            <person name="Wilson R.K."/>
            <person name="Fuerstenberg S."/>
            <person name="Boore J."/>
            <person name="Searle S."/>
            <person name="Postlethwait J.H."/>
            <person name="Warren W.C."/>
        </authorList>
    </citation>
    <scope>NUCLEOTIDE SEQUENCE [LARGE SCALE GENOMIC DNA]</scope>
    <source>
        <strain evidence="4">JP 163 A</strain>
    </source>
</reference>
<dbReference type="PROSITE" id="PS50835">
    <property type="entry name" value="IG_LIKE"/>
    <property type="match status" value="2"/>
</dbReference>
<evidence type="ECO:0000256" key="1">
    <source>
        <dbReference type="SAM" id="SignalP"/>
    </source>
</evidence>
<dbReference type="Pfam" id="PF07679">
    <property type="entry name" value="I-set"/>
    <property type="match status" value="2"/>
</dbReference>
<dbReference type="InterPro" id="IPR003598">
    <property type="entry name" value="Ig_sub2"/>
</dbReference>
<accession>A0A3B5QJD7</accession>
<reference evidence="3" key="3">
    <citation type="submission" date="2025-08" db="UniProtKB">
        <authorList>
            <consortium name="Ensembl"/>
        </authorList>
    </citation>
    <scope>IDENTIFICATION</scope>
    <source>
        <strain evidence="3">JP 163 A</strain>
    </source>
</reference>
<feature type="domain" description="Ig-like" evidence="2">
    <location>
        <begin position="131"/>
        <end position="218"/>
    </location>
</feature>
<keyword evidence="4" id="KW-1185">Reference proteome</keyword>
<feature type="chain" id="PRO_5017345331" description="Ig-like domain-containing protein" evidence="1">
    <location>
        <begin position="24"/>
        <end position="263"/>
    </location>
</feature>
<dbReference type="PANTHER" id="PTHR47633">
    <property type="entry name" value="IMMUNOGLOBULIN"/>
    <property type="match status" value="1"/>
</dbReference>
<dbReference type="GeneTree" id="ENSGT01110000267173"/>
<dbReference type="AlphaFoldDB" id="A0A3B5QJD7"/>
<dbReference type="InterPro" id="IPR013783">
    <property type="entry name" value="Ig-like_fold"/>
</dbReference>
<organism evidence="3 4">
    <name type="scientific">Xiphophorus maculatus</name>
    <name type="common">Southern platyfish</name>
    <name type="synonym">Platypoecilus maculatus</name>
    <dbReference type="NCBI Taxonomy" id="8083"/>
    <lineage>
        <taxon>Eukaryota</taxon>
        <taxon>Metazoa</taxon>
        <taxon>Chordata</taxon>
        <taxon>Craniata</taxon>
        <taxon>Vertebrata</taxon>
        <taxon>Euteleostomi</taxon>
        <taxon>Actinopterygii</taxon>
        <taxon>Neopterygii</taxon>
        <taxon>Teleostei</taxon>
        <taxon>Neoteleostei</taxon>
        <taxon>Acanthomorphata</taxon>
        <taxon>Ovalentaria</taxon>
        <taxon>Atherinomorphae</taxon>
        <taxon>Cyprinodontiformes</taxon>
        <taxon>Poeciliidae</taxon>
        <taxon>Poeciliinae</taxon>
        <taxon>Xiphophorus</taxon>
    </lineage>
</organism>
<feature type="signal peptide" evidence="1">
    <location>
        <begin position="1"/>
        <end position="23"/>
    </location>
</feature>
<dbReference type="InterPro" id="IPR013098">
    <property type="entry name" value="Ig_I-set"/>
</dbReference>
<dbReference type="InterPro" id="IPR007110">
    <property type="entry name" value="Ig-like_dom"/>
</dbReference>
<keyword evidence="1" id="KW-0732">Signal</keyword>